<evidence type="ECO:0000313" key="2">
    <source>
        <dbReference type="EMBL" id="BAS85815.1"/>
    </source>
</evidence>
<keyword evidence="3" id="KW-1185">Reference proteome</keyword>
<sequence>GCPLEPVPLGADHEVDDVEDADAGDHPVEEVEPPLVEVLRQPVAPGAGGPVHDGDEEPTEVVPQRQVAEGERAGHAPHVLRDLLVVELDLADEVERLREPQHHELRHHPQAGHGRDGAPGDGRPQRRLRQRDVPPPVLHHGRHHHRHRRQRDPDPLPLQEGEALVLARDPAEARHEEAVVDGDPQRLRQHGEHRERRRGDLEAPAEVSVGLQRGQHHVGRLLHDGDVVDDPRGPDGHDADEALHLLHLLHAAQPPRVRRRGAPGAHVVGAGHDGRLVEAPELVRVRQLGDDGAGVRRVEQVLLGVLGLLERPLPRRGGEHLDDAGEGGALGGDADVEPGAHEEEDAGEEHERGGDAEADGPADVALDVDDDGGGDEHGGGEGEVVPVEEAVDAALAGLRVGVELVGAERHAARPDPRRPQHQERERHEQHRELPRRRLRARLPHPALRRVQPVRGGRHRGEVGLR</sequence>
<gene>
    <name evidence="2" type="ordered locus">Os03g0687100</name>
    <name evidence="2" type="ORF">OSNPB_030687100</name>
</gene>
<feature type="region of interest" description="Disordered" evidence="1">
    <location>
        <begin position="313"/>
        <end position="384"/>
    </location>
</feature>
<feature type="region of interest" description="Disordered" evidence="1">
    <location>
        <begin position="39"/>
        <end position="74"/>
    </location>
</feature>
<feature type="compositionally biased region" description="Basic and acidic residues" evidence="1">
    <location>
        <begin position="313"/>
        <end position="323"/>
    </location>
</feature>
<evidence type="ECO:0000256" key="1">
    <source>
        <dbReference type="SAM" id="MobiDB-lite"/>
    </source>
</evidence>
<accession>A0A0P0W2A2</accession>
<reference evidence="2 3" key="2">
    <citation type="journal article" date="2013" name="Plant Cell Physiol.">
        <title>Rice Annotation Project Database (RAP-DB): an integrative and interactive database for rice genomics.</title>
        <authorList>
            <person name="Sakai H."/>
            <person name="Lee S.S."/>
            <person name="Tanaka T."/>
            <person name="Numa H."/>
            <person name="Kim J."/>
            <person name="Kawahara Y."/>
            <person name="Wakimoto H."/>
            <person name="Yang C.C."/>
            <person name="Iwamoto M."/>
            <person name="Abe T."/>
            <person name="Yamada Y."/>
            <person name="Muto A."/>
            <person name="Inokuchi H."/>
            <person name="Ikemura T."/>
            <person name="Matsumoto T."/>
            <person name="Sasaki T."/>
            <person name="Itoh T."/>
        </authorList>
    </citation>
    <scope>NUCLEOTIDE SEQUENCE [LARGE SCALE GENOMIC DNA]</scope>
    <source>
        <strain evidence="3">cv. Nipponbare</strain>
    </source>
</reference>
<feature type="region of interest" description="Disordered" evidence="1">
    <location>
        <begin position="407"/>
        <end position="465"/>
    </location>
</feature>
<dbReference type="Gramene" id="Os03t0687100-00">
    <property type="protein sequence ID" value="Os03t0687100-00"/>
    <property type="gene ID" value="Os03g0687100"/>
</dbReference>
<organism evidence="2 3">
    <name type="scientific">Oryza sativa subsp. japonica</name>
    <name type="common">Rice</name>
    <dbReference type="NCBI Taxonomy" id="39947"/>
    <lineage>
        <taxon>Eukaryota</taxon>
        <taxon>Viridiplantae</taxon>
        <taxon>Streptophyta</taxon>
        <taxon>Embryophyta</taxon>
        <taxon>Tracheophyta</taxon>
        <taxon>Spermatophyta</taxon>
        <taxon>Magnoliopsida</taxon>
        <taxon>Liliopsida</taxon>
        <taxon>Poales</taxon>
        <taxon>Poaceae</taxon>
        <taxon>BOP clade</taxon>
        <taxon>Oryzoideae</taxon>
        <taxon>Oryzeae</taxon>
        <taxon>Oryzinae</taxon>
        <taxon>Oryza</taxon>
        <taxon>Oryza sativa</taxon>
    </lineage>
</organism>
<dbReference type="PaxDb" id="39947-A0A0P0W2A2"/>
<feature type="compositionally biased region" description="Acidic residues" evidence="1">
    <location>
        <begin position="356"/>
        <end position="373"/>
    </location>
</feature>
<feature type="compositionally biased region" description="Basic residues" evidence="1">
    <location>
        <begin position="139"/>
        <end position="150"/>
    </location>
</feature>
<feature type="non-terminal residue" evidence="2">
    <location>
        <position position="1"/>
    </location>
</feature>
<dbReference type="InParanoid" id="A0A0P0W2A2"/>
<dbReference type="Proteomes" id="UP000059680">
    <property type="component" value="Chromosome 3"/>
</dbReference>
<dbReference type="EMBL" id="AP014959">
    <property type="protein sequence ID" value="BAS85815.1"/>
    <property type="molecule type" value="Genomic_DNA"/>
</dbReference>
<feature type="compositionally biased region" description="Basic residues" evidence="1">
    <location>
        <begin position="433"/>
        <end position="442"/>
    </location>
</feature>
<dbReference type="AlphaFoldDB" id="A0A0P0W2A2"/>
<feature type="region of interest" description="Disordered" evidence="1">
    <location>
        <begin position="170"/>
        <end position="201"/>
    </location>
</feature>
<feature type="compositionally biased region" description="Basic and acidic residues" evidence="1">
    <location>
        <begin position="407"/>
        <end position="432"/>
    </location>
</feature>
<protein>
    <submittedName>
        <fullName evidence="2">Os03g0687100 protein</fullName>
    </submittedName>
</protein>
<dbReference type="FunCoup" id="A0A0P0W2A2">
    <property type="interactions" value="271"/>
</dbReference>
<reference evidence="3" key="1">
    <citation type="journal article" date="2005" name="Nature">
        <title>The map-based sequence of the rice genome.</title>
        <authorList>
            <consortium name="International rice genome sequencing project (IRGSP)"/>
            <person name="Matsumoto T."/>
            <person name="Wu J."/>
            <person name="Kanamori H."/>
            <person name="Katayose Y."/>
            <person name="Fujisawa M."/>
            <person name="Namiki N."/>
            <person name="Mizuno H."/>
            <person name="Yamamoto K."/>
            <person name="Antonio B.A."/>
            <person name="Baba T."/>
            <person name="Sakata K."/>
            <person name="Nagamura Y."/>
            <person name="Aoki H."/>
            <person name="Arikawa K."/>
            <person name="Arita K."/>
            <person name="Bito T."/>
            <person name="Chiden Y."/>
            <person name="Fujitsuka N."/>
            <person name="Fukunaka R."/>
            <person name="Hamada M."/>
            <person name="Harada C."/>
            <person name="Hayashi A."/>
            <person name="Hijishita S."/>
            <person name="Honda M."/>
            <person name="Hosokawa S."/>
            <person name="Ichikawa Y."/>
            <person name="Idonuma A."/>
            <person name="Iijima M."/>
            <person name="Ikeda M."/>
            <person name="Ikeno M."/>
            <person name="Ito K."/>
            <person name="Ito S."/>
            <person name="Ito T."/>
            <person name="Ito Y."/>
            <person name="Ito Y."/>
            <person name="Iwabuchi A."/>
            <person name="Kamiya K."/>
            <person name="Karasawa W."/>
            <person name="Kurita K."/>
            <person name="Katagiri S."/>
            <person name="Kikuta A."/>
            <person name="Kobayashi H."/>
            <person name="Kobayashi N."/>
            <person name="Machita K."/>
            <person name="Maehara T."/>
            <person name="Masukawa M."/>
            <person name="Mizubayashi T."/>
            <person name="Mukai Y."/>
            <person name="Nagasaki H."/>
            <person name="Nagata Y."/>
            <person name="Naito S."/>
            <person name="Nakashima M."/>
            <person name="Nakama Y."/>
            <person name="Nakamichi Y."/>
            <person name="Nakamura M."/>
            <person name="Meguro A."/>
            <person name="Negishi M."/>
            <person name="Ohta I."/>
            <person name="Ohta T."/>
            <person name="Okamoto M."/>
            <person name="Ono N."/>
            <person name="Saji S."/>
            <person name="Sakaguchi M."/>
            <person name="Sakai K."/>
            <person name="Shibata M."/>
            <person name="Shimokawa T."/>
            <person name="Song J."/>
            <person name="Takazaki Y."/>
            <person name="Terasawa K."/>
            <person name="Tsugane M."/>
            <person name="Tsuji K."/>
            <person name="Ueda S."/>
            <person name="Waki K."/>
            <person name="Yamagata H."/>
            <person name="Yamamoto M."/>
            <person name="Yamamoto S."/>
            <person name="Yamane H."/>
            <person name="Yoshiki S."/>
            <person name="Yoshihara R."/>
            <person name="Yukawa K."/>
            <person name="Zhong H."/>
            <person name="Yano M."/>
            <person name="Yuan Q."/>
            <person name="Ouyang S."/>
            <person name="Liu J."/>
            <person name="Jones K.M."/>
            <person name="Gansberger K."/>
            <person name="Moffat K."/>
            <person name="Hill J."/>
            <person name="Bera J."/>
            <person name="Fadrosh D."/>
            <person name="Jin S."/>
            <person name="Johri S."/>
            <person name="Kim M."/>
            <person name="Overton L."/>
            <person name="Reardon M."/>
            <person name="Tsitrin T."/>
            <person name="Vuong H."/>
            <person name="Weaver B."/>
            <person name="Ciecko A."/>
            <person name="Tallon L."/>
            <person name="Jackson J."/>
            <person name="Pai G."/>
            <person name="Aken S.V."/>
            <person name="Utterback T."/>
            <person name="Reidmuller S."/>
            <person name="Feldblyum T."/>
            <person name="Hsiao J."/>
            <person name="Zismann V."/>
            <person name="Iobst S."/>
            <person name="de Vazeille A.R."/>
            <person name="Buell C.R."/>
            <person name="Ying K."/>
            <person name="Li Y."/>
            <person name="Lu T."/>
            <person name="Huang Y."/>
            <person name="Zhao Q."/>
            <person name="Feng Q."/>
            <person name="Zhang L."/>
            <person name="Zhu J."/>
            <person name="Weng Q."/>
            <person name="Mu J."/>
            <person name="Lu Y."/>
            <person name="Fan D."/>
            <person name="Liu Y."/>
            <person name="Guan J."/>
            <person name="Zhang Y."/>
            <person name="Yu S."/>
            <person name="Liu X."/>
            <person name="Zhang Y."/>
            <person name="Hong G."/>
            <person name="Han B."/>
            <person name="Choisne N."/>
            <person name="Demange N."/>
            <person name="Orjeda G."/>
            <person name="Samain S."/>
            <person name="Cattolico L."/>
            <person name="Pelletier E."/>
            <person name="Couloux A."/>
            <person name="Segurens B."/>
            <person name="Wincker P."/>
            <person name="D'Hont A."/>
            <person name="Scarpelli C."/>
            <person name="Weissenbach J."/>
            <person name="Salanoubat M."/>
            <person name="Quetier F."/>
            <person name="Yu Y."/>
            <person name="Kim H.R."/>
            <person name="Rambo T."/>
            <person name="Currie J."/>
            <person name="Collura K."/>
            <person name="Luo M."/>
            <person name="Yang T."/>
            <person name="Ammiraju J.S.S."/>
            <person name="Engler F."/>
            <person name="Soderlund C."/>
            <person name="Wing R.A."/>
            <person name="Palmer L.E."/>
            <person name="de la Bastide M."/>
            <person name="Spiegel L."/>
            <person name="Nascimento L."/>
            <person name="Zutavern T."/>
            <person name="O'Shaughnessy A."/>
            <person name="Dike S."/>
            <person name="Dedhia N."/>
            <person name="Preston R."/>
            <person name="Balija V."/>
            <person name="McCombie W.R."/>
            <person name="Chow T."/>
            <person name="Chen H."/>
            <person name="Chung M."/>
            <person name="Chen C."/>
            <person name="Shaw J."/>
            <person name="Wu H."/>
            <person name="Hsiao K."/>
            <person name="Chao Y."/>
            <person name="Chu M."/>
            <person name="Cheng C."/>
            <person name="Hour A."/>
            <person name="Lee P."/>
            <person name="Lin S."/>
            <person name="Lin Y."/>
            <person name="Liou J."/>
            <person name="Liu S."/>
            <person name="Hsing Y."/>
            <person name="Raghuvanshi S."/>
            <person name="Mohanty A."/>
            <person name="Bharti A.K."/>
            <person name="Gaur A."/>
            <person name="Gupta V."/>
            <person name="Kumar D."/>
            <person name="Ravi V."/>
            <person name="Vij S."/>
            <person name="Kapur A."/>
            <person name="Khurana P."/>
            <person name="Khurana P."/>
            <person name="Khurana J.P."/>
            <person name="Tyagi A.K."/>
            <person name="Gaikwad K."/>
            <person name="Singh A."/>
            <person name="Dalal V."/>
            <person name="Srivastava S."/>
            <person name="Dixit A."/>
            <person name="Pal A.K."/>
            <person name="Ghazi I.A."/>
            <person name="Yadav M."/>
            <person name="Pandit A."/>
            <person name="Bhargava A."/>
            <person name="Sureshbabu K."/>
            <person name="Batra K."/>
            <person name="Sharma T.R."/>
            <person name="Mohapatra T."/>
            <person name="Singh N.K."/>
            <person name="Messing J."/>
            <person name="Nelson A.B."/>
            <person name="Fuks G."/>
            <person name="Kavchok S."/>
            <person name="Keizer G."/>
            <person name="Linton E."/>
            <person name="Llaca V."/>
            <person name="Song R."/>
            <person name="Tanyolac B."/>
            <person name="Young S."/>
            <person name="Ho-Il K."/>
            <person name="Hahn J.H."/>
            <person name="Sangsakoo G."/>
            <person name="Vanavichit A."/>
            <person name="de Mattos Luiz.A.T."/>
            <person name="Zimmer P.D."/>
            <person name="Malone G."/>
            <person name="Dellagostin O."/>
            <person name="de Oliveira A.C."/>
            <person name="Bevan M."/>
            <person name="Bancroft I."/>
            <person name="Minx P."/>
            <person name="Cordum H."/>
            <person name="Wilson R."/>
            <person name="Cheng Z."/>
            <person name="Jin W."/>
            <person name="Jiang J."/>
            <person name="Leong S.A."/>
            <person name="Iwama H."/>
            <person name="Gojobori T."/>
            <person name="Itoh T."/>
            <person name="Niimura Y."/>
            <person name="Fujii Y."/>
            <person name="Habara T."/>
            <person name="Sakai H."/>
            <person name="Sato Y."/>
            <person name="Wilson G."/>
            <person name="Kumar K."/>
            <person name="McCouch S."/>
            <person name="Juretic N."/>
            <person name="Hoen D."/>
            <person name="Wright S."/>
            <person name="Bruskiewich R."/>
            <person name="Bureau T."/>
            <person name="Miyao A."/>
            <person name="Hirochika H."/>
            <person name="Nishikawa T."/>
            <person name="Kadowaki K."/>
            <person name="Sugiura M."/>
            <person name="Burr B."/>
            <person name="Sasaki T."/>
        </authorList>
    </citation>
    <scope>NUCLEOTIDE SEQUENCE [LARGE SCALE GENOMIC DNA]</scope>
    <source>
        <strain evidence="3">cv. Nipponbare</strain>
    </source>
</reference>
<feature type="region of interest" description="Disordered" evidence="1">
    <location>
        <begin position="1"/>
        <end position="27"/>
    </location>
</feature>
<reference evidence="2 3" key="3">
    <citation type="journal article" date="2013" name="Rice">
        <title>Improvement of the Oryza sativa Nipponbare reference genome using next generation sequence and optical map data.</title>
        <authorList>
            <person name="Kawahara Y."/>
            <person name="de la Bastide M."/>
            <person name="Hamilton J.P."/>
            <person name="Kanamori H."/>
            <person name="McCombie W.R."/>
            <person name="Ouyang S."/>
            <person name="Schwartz D.C."/>
            <person name="Tanaka T."/>
            <person name="Wu J."/>
            <person name="Zhou S."/>
            <person name="Childs K.L."/>
            <person name="Davidson R.M."/>
            <person name="Lin H."/>
            <person name="Quesada-Ocampo L."/>
            <person name="Vaillancourt B."/>
            <person name="Sakai H."/>
            <person name="Lee S.S."/>
            <person name="Kim J."/>
            <person name="Numa H."/>
            <person name="Itoh T."/>
            <person name="Buell C.R."/>
            <person name="Matsumoto T."/>
        </authorList>
    </citation>
    <scope>NUCLEOTIDE SEQUENCE [LARGE SCALE GENOMIC DNA]</scope>
    <source>
        <strain evidence="3">cv. Nipponbare</strain>
    </source>
</reference>
<evidence type="ECO:0000313" key="3">
    <source>
        <dbReference type="Proteomes" id="UP000059680"/>
    </source>
</evidence>
<proteinExistence type="predicted"/>
<name>A0A0P0W2A2_ORYSJ</name>
<dbReference type="eggNOG" id="ENOG502R613">
    <property type="taxonomic scope" value="Eukaryota"/>
</dbReference>
<feature type="region of interest" description="Disordered" evidence="1">
    <location>
        <begin position="101"/>
        <end position="157"/>
    </location>
</feature>